<evidence type="ECO:0000256" key="7">
    <source>
        <dbReference type="ARBA" id="ARBA00022842"/>
    </source>
</evidence>
<organism evidence="12">
    <name type="scientific">freshwater metagenome</name>
    <dbReference type="NCBI Taxonomy" id="449393"/>
    <lineage>
        <taxon>unclassified sequences</taxon>
        <taxon>metagenomes</taxon>
        <taxon>ecological metagenomes</taxon>
    </lineage>
</organism>
<feature type="domain" description="OCT" evidence="10">
    <location>
        <begin position="336"/>
        <end position="414"/>
    </location>
</feature>
<accession>A0A6J7R8R3</accession>
<evidence type="ECO:0000259" key="10">
    <source>
        <dbReference type="PROSITE" id="PS51881"/>
    </source>
</evidence>
<keyword evidence="4" id="KW-0479">Metal-binding</keyword>
<keyword evidence="3" id="KW-0963">Cytoplasm</keyword>
<dbReference type="InterPro" id="IPR006074">
    <property type="entry name" value="GTP1-OBG_CS"/>
</dbReference>
<evidence type="ECO:0000256" key="5">
    <source>
        <dbReference type="ARBA" id="ARBA00022741"/>
    </source>
</evidence>
<dbReference type="Gene3D" id="3.30.300.350">
    <property type="entry name" value="GTP-binding protein OBG, C-terminal domain"/>
    <property type="match status" value="1"/>
</dbReference>
<dbReference type="SUPFAM" id="SSF52540">
    <property type="entry name" value="P-loop containing nucleoside triphosphate hydrolases"/>
    <property type="match status" value="1"/>
</dbReference>
<evidence type="ECO:0000256" key="8">
    <source>
        <dbReference type="ARBA" id="ARBA00023134"/>
    </source>
</evidence>
<reference evidence="12" key="1">
    <citation type="submission" date="2020-05" db="EMBL/GenBank/DDBJ databases">
        <authorList>
            <person name="Chiriac C."/>
            <person name="Salcher M."/>
            <person name="Ghai R."/>
            <person name="Kavagutti S V."/>
        </authorList>
    </citation>
    <scope>NUCLEOTIDE SEQUENCE</scope>
</reference>
<proteinExistence type="inferred from homology"/>
<dbReference type="GO" id="GO:0000287">
    <property type="term" value="F:magnesium ion binding"/>
    <property type="evidence" value="ECO:0007669"/>
    <property type="project" value="InterPro"/>
</dbReference>
<dbReference type="InterPro" id="IPR027417">
    <property type="entry name" value="P-loop_NTPase"/>
</dbReference>
<comment type="cofactor">
    <cofactor evidence="1">
        <name>Mg(2+)</name>
        <dbReference type="ChEBI" id="CHEBI:18420"/>
    </cofactor>
</comment>
<dbReference type="InterPro" id="IPR006169">
    <property type="entry name" value="GTP1_OBG_dom"/>
</dbReference>
<dbReference type="GO" id="GO:0005525">
    <property type="term" value="F:GTP binding"/>
    <property type="evidence" value="ECO:0007669"/>
    <property type="project" value="UniProtKB-KW"/>
</dbReference>
<dbReference type="PANTHER" id="PTHR11702:SF31">
    <property type="entry name" value="MITOCHONDRIAL RIBOSOME-ASSOCIATED GTPASE 2"/>
    <property type="match status" value="1"/>
</dbReference>
<dbReference type="NCBIfam" id="TIGR03595">
    <property type="entry name" value="Obg_CgtA_exten"/>
    <property type="match status" value="1"/>
</dbReference>
<dbReference type="InterPro" id="IPR006073">
    <property type="entry name" value="GTP-bd"/>
</dbReference>
<dbReference type="PRINTS" id="PR00326">
    <property type="entry name" value="GTP1OBG"/>
</dbReference>
<dbReference type="InterPro" id="IPR036346">
    <property type="entry name" value="GTP-bd_prot_GTP1/OBG_C_sf"/>
</dbReference>
<feature type="domain" description="OBG-type G" evidence="9">
    <location>
        <begin position="161"/>
        <end position="358"/>
    </location>
</feature>
<comment type="similarity">
    <text evidence="2">Belongs to the TRAFAC class OBG-HflX-like GTPase superfamily. OBG GTPase family.</text>
</comment>
<dbReference type="PROSITE" id="PS51710">
    <property type="entry name" value="G_OBG"/>
    <property type="match status" value="1"/>
</dbReference>
<dbReference type="Pfam" id="PF01018">
    <property type="entry name" value="GTP1_OBG"/>
    <property type="match status" value="1"/>
</dbReference>
<dbReference type="HAMAP" id="MF_01454">
    <property type="entry name" value="GTPase_Obg"/>
    <property type="match status" value="1"/>
</dbReference>
<dbReference type="InterPro" id="IPR031167">
    <property type="entry name" value="G_OBG"/>
</dbReference>
<evidence type="ECO:0000256" key="2">
    <source>
        <dbReference type="ARBA" id="ARBA00007699"/>
    </source>
</evidence>
<evidence type="ECO:0000256" key="6">
    <source>
        <dbReference type="ARBA" id="ARBA00022801"/>
    </source>
</evidence>
<dbReference type="InterPro" id="IPR014100">
    <property type="entry name" value="GTP-bd_Obg/CgtA"/>
</dbReference>
<dbReference type="EMBL" id="CAFBQU010000024">
    <property type="protein sequence ID" value="CAB5065773.1"/>
    <property type="molecule type" value="Genomic_DNA"/>
</dbReference>
<sequence length="416" mass="45062">MSAFVDESQLNVRGGDGGAGCVSFRREGPEAFGGPNGGDGGNGGDVWLIADRNVSSLLAFRDHPHRRAEDGVHGMGKDQHGRQGKELVVHVPEGTVIKDLYTGEPLADLVNHGDKWCVVTGGRGGRGNARFLINRRRAPKIAEQGEMGEERWLKLELKLMADVALVGFPNAGKSTFISAVSAAKPKIANYPFTTLEPHLGVVRIDSSTEFVLADIPGIIEGASEGRGLGHQFLRHIERARVLCVLIDLAAVDGLPPAEQEEILLRELGAYEPELLTRPRLIVGNKIDIAEPSIVAGWEGLTMSGVTQQGVRNVVGKLAQLVSEARNQEPVREAKVILRPEPKGTHIERLGEGEFRIHGRNAERSVAINDVSTPEALNYIDERLKKMGALRLLARAGAQEGDIVWIGSFSFEYSPDL</sequence>
<dbReference type="NCBIfam" id="NF008956">
    <property type="entry name" value="PRK12299.1"/>
    <property type="match status" value="1"/>
</dbReference>
<dbReference type="NCBIfam" id="TIGR02729">
    <property type="entry name" value="Obg_CgtA"/>
    <property type="match status" value="1"/>
</dbReference>
<dbReference type="InterPro" id="IPR015349">
    <property type="entry name" value="OCT_dom"/>
</dbReference>
<evidence type="ECO:0000313" key="13">
    <source>
        <dbReference type="EMBL" id="CAB5065773.1"/>
    </source>
</evidence>
<evidence type="ECO:0000256" key="3">
    <source>
        <dbReference type="ARBA" id="ARBA00022490"/>
    </source>
</evidence>
<dbReference type="Gene3D" id="3.40.50.300">
    <property type="entry name" value="P-loop containing nucleotide triphosphate hydrolases"/>
    <property type="match status" value="1"/>
</dbReference>
<evidence type="ECO:0000256" key="4">
    <source>
        <dbReference type="ARBA" id="ARBA00022723"/>
    </source>
</evidence>
<dbReference type="PANTHER" id="PTHR11702">
    <property type="entry name" value="DEVELOPMENTALLY REGULATED GTP-BINDING PROTEIN-RELATED"/>
    <property type="match status" value="1"/>
</dbReference>
<dbReference type="PROSITE" id="PS00905">
    <property type="entry name" value="GTP1_OBG"/>
    <property type="match status" value="1"/>
</dbReference>
<keyword evidence="5" id="KW-0547">Nucleotide-binding</keyword>
<dbReference type="Pfam" id="PF01926">
    <property type="entry name" value="MMR_HSR1"/>
    <property type="match status" value="1"/>
</dbReference>
<dbReference type="CDD" id="cd01898">
    <property type="entry name" value="Obg"/>
    <property type="match status" value="1"/>
</dbReference>
<dbReference type="SUPFAM" id="SSF82051">
    <property type="entry name" value="Obg GTP-binding protein N-terminal domain"/>
    <property type="match status" value="1"/>
</dbReference>
<dbReference type="InterPro" id="IPR036726">
    <property type="entry name" value="GTP1_OBG_dom_sf"/>
</dbReference>
<gene>
    <name evidence="12" type="ORF">UFOPK4098_01088</name>
    <name evidence="13" type="ORF">UFOPK4347_01014</name>
</gene>
<evidence type="ECO:0000256" key="1">
    <source>
        <dbReference type="ARBA" id="ARBA00001946"/>
    </source>
</evidence>
<dbReference type="EMBL" id="CAFBPN010000062">
    <property type="protein sequence ID" value="CAB5025104.1"/>
    <property type="molecule type" value="Genomic_DNA"/>
</dbReference>
<dbReference type="Pfam" id="PF09269">
    <property type="entry name" value="DUF1967"/>
    <property type="match status" value="1"/>
</dbReference>
<protein>
    <submittedName>
        <fullName evidence="12">Unannotated protein</fullName>
    </submittedName>
</protein>
<dbReference type="PROSITE" id="PS51883">
    <property type="entry name" value="OBG"/>
    <property type="match status" value="1"/>
</dbReference>
<dbReference type="Gene3D" id="2.70.210.12">
    <property type="entry name" value="GTP1/OBG domain"/>
    <property type="match status" value="1"/>
</dbReference>
<dbReference type="InterPro" id="IPR045086">
    <property type="entry name" value="OBG_GTPase"/>
</dbReference>
<dbReference type="NCBIfam" id="NF008954">
    <property type="entry name" value="PRK12296.1"/>
    <property type="match status" value="1"/>
</dbReference>
<dbReference type="PROSITE" id="PS51881">
    <property type="entry name" value="OCT"/>
    <property type="match status" value="1"/>
</dbReference>
<dbReference type="NCBIfam" id="NF008955">
    <property type="entry name" value="PRK12297.1"/>
    <property type="match status" value="1"/>
</dbReference>
<dbReference type="SUPFAM" id="SSF102741">
    <property type="entry name" value="Obg GTP-binding protein C-terminal domain"/>
    <property type="match status" value="1"/>
</dbReference>
<name>A0A6J7R8R3_9ZZZZ</name>
<dbReference type="FunFam" id="2.70.210.12:FF:000001">
    <property type="entry name" value="GTPase Obg"/>
    <property type="match status" value="1"/>
</dbReference>
<evidence type="ECO:0000259" key="9">
    <source>
        <dbReference type="PROSITE" id="PS51710"/>
    </source>
</evidence>
<evidence type="ECO:0000259" key="11">
    <source>
        <dbReference type="PROSITE" id="PS51883"/>
    </source>
</evidence>
<dbReference type="GO" id="GO:0003924">
    <property type="term" value="F:GTPase activity"/>
    <property type="evidence" value="ECO:0007669"/>
    <property type="project" value="InterPro"/>
</dbReference>
<evidence type="ECO:0000313" key="12">
    <source>
        <dbReference type="EMBL" id="CAB5025104.1"/>
    </source>
</evidence>
<keyword evidence="8" id="KW-0342">GTP-binding</keyword>
<feature type="domain" description="Obg" evidence="11">
    <location>
        <begin position="2"/>
        <end position="160"/>
    </location>
</feature>
<keyword evidence="6" id="KW-0378">Hydrolase</keyword>
<dbReference type="AlphaFoldDB" id="A0A6J7R8R3"/>
<keyword evidence="7" id="KW-0460">Magnesium</keyword>